<evidence type="ECO:0000256" key="5">
    <source>
        <dbReference type="ARBA" id="ARBA00022725"/>
    </source>
</evidence>
<comment type="caution">
    <text evidence="10">Lacks conserved residue(s) required for the propagation of feature annotation.</text>
</comment>
<keyword evidence="7 10" id="KW-0472">Membrane</keyword>
<dbReference type="GO" id="GO:0007165">
    <property type="term" value="P:signal transduction"/>
    <property type="evidence" value="ECO:0007669"/>
    <property type="project" value="UniProtKB-KW"/>
</dbReference>
<sequence length="385" mass="44431">MYTLTEDFLKVQGTYFRILGFDIVDGRNGWLHPCRTTVMMTALIVVQPMIVVFVLQNVENLDNLTDGIGSMLVDLLALLKFNIIMWLRKDLKRLVAKFRNMLERECMEEVSASIISQENRSEQRVSGIYKNSFMLTAILSSLMPIVNTFIFYWQTGNVELQLTFPCAYPWDDNKMSFALLSYVLVVCASFGAILPTICIDTYFTALTHNLVALYKSAQYKMQLFGVETLEETQERLREILQLYKNILDMSDALNRFFRLTICMQLIVASLLLCFIGYTLSENFAQPKTPFYATFMFSVLAQLYIYCYCGEYLKTESRRFANAIYNCPWYEATAVNPTVGRSLQISMMRAQRGSRIDGYFFEANMRVFLSIVRTAMSYLALLRSIS</sequence>
<feature type="transmembrane region" description="Helical" evidence="10">
    <location>
        <begin position="67"/>
        <end position="87"/>
    </location>
</feature>
<dbReference type="Proteomes" id="UP000515160">
    <property type="component" value="Chromosome 3"/>
</dbReference>
<keyword evidence="11" id="KW-1185">Reference proteome</keyword>
<keyword evidence="9 10" id="KW-0807">Transducer</keyword>
<evidence type="ECO:0000256" key="10">
    <source>
        <dbReference type="RuleBase" id="RU351113"/>
    </source>
</evidence>
<dbReference type="GeneID" id="117566625"/>
<keyword evidence="8 10" id="KW-0675">Receptor</keyword>
<keyword evidence="4 10" id="KW-0812">Transmembrane</keyword>
<dbReference type="GO" id="GO:0004984">
    <property type="term" value="F:olfactory receptor activity"/>
    <property type="evidence" value="ECO:0007669"/>
    <property type="project" value="InterPro"/>
</dbReference>
<keyword evidence="6 10" id="KW-1133">Transmembrane helix</keyword>
<gene>
    <name evidence="12" type="primary">LOC117566625</name>
</gene>
<evidence type="ECO:0000256" key="2">
    <source>
        <dbReference type="ARBA" id="ARBA00022475"/>
    </source>
</evidence>
<keyword evidence="2" id="KW-1003">Cell membrane</keyword>
<proteinExistence type="inferred from homology"/>
<dbReference type="GO" id="GO:0005549">
    <property type="term" value="F:odorant binding"/>
    <property type="evidence" value="ECO:0007669"/>
    <property type="project" value="InterPro"/>
</dbReference>
<evidence type="ECO:0000256" key="3">
    <source>
        <dbReference type="ARBA" id="ARBA00022606"/>
    </source>
</evidence>
<keyword evidence="3 10" id="KW-0716">Sensory transduction</keyword>
<comment type="similarity">
    <text evidence="10">Belongs to the insect chemoreceptor superfamily. Heteromeric odorant receptor channel (TC 1.A.69) family.</text>
</comment>
<dbReference type="PANTHER" id="PTHR21137">
    <property type="entry name" value="ODORANT RECEPTOR"/>
    <property type="match status" value="1"/>
</dbReference>
<comment type="subcellular location">
    <subcellularLocation>
        <location evidence="1 10">Cell membrane</location>
        <topology evidence="1 10">Multi-pass membrane protein</topology>
    </subcellularLocation>
</comment>
<feature type="transmembrane region" description="Helical" evidence="10">
    <location>
        <begin position="133"/>
        <end position="155"/>
    </location>
</feature>
<name>A0A6P8XXE3_DROAB</name>
<organism evidence="11 12">
    <name type="scientific">Drosophila albomicans</name>
    <name type="common">Fruit fly</name>
    <dbReference type="NCBI Taxonomy" id="7291"/>
    <lineage>
        <taxon>Eukaryota</taxon>
        <taxon>Metazoa</taxon>
        <taxon>Ecdysozoa</taxon>
        <taxon>Arthropoda</taxon>
        <taxon>Hexapoda</taxon>
        <taxon>Insecta</taxon>
        <taxon>Pterygota</taxon>
        <taxon>Neoptera</taxon>
        <taxon>Endopterygota</taxon>
        <taxon>Diptera</taxon>
        <taxon>Brachycera</taxon>
        <taxon>Muscomorpha</taxon>
        <taxon>Ephydroidea</taxon>
        <taxon>Drosophilidae</taxon>
        <taxon>Drosophila</taxon>
    </lineage>
</organism>
<evidence type="ECO:0000313" key="11">
    <source>
        <dbReference type="Proteomes" id="UP000515160"/>
    </source>
</evidence>
<dbReference type="PANTHER" id="PTHR21137:SF43">
    <property type="entry name" value="ODORANT RECEPTOR 47A-RELATED"/>
    <property type="match status" value="1"/>
</dbReference>
<reference evidence="12" key="1">
    <citation type="submission" date="2025-08" db="UniProtKB">
        <authorList>
            <consortium name="RefSeq"/>
        </authorList>
    </citation>
    <scope>IDENTIFICATION</scope>
    <source>
        <strain evidence="12">15112-1751.03</strain>
        <tissue evidence="12">Whole Adult</tissue>
    </source>
</reference>
<evidence type="ECO:0000256" key="9">
    <source>
        <dbReference type="ARBA" id="ARBA00023224"/>
    </source>
</evidence>
<dbReference type="InterPro" id="IPR004117">
    <property type="entry name" value="7tm6_olfct_rcpt"/>
</dbReference>
<evidence type="ECO:0000256" key="6">
    <source>
        <dbReference type="ARBA" id="ARBA00022989"/>
    </source>
</evidence>
<feature type="transmembrane region" description="Helical" evidence="10">
    <location>
        <begin position="256"/>
        <end position="277"/>
    </location>
</feature>
<evidence type="ECO:0000256" key="4">
    <source>
        <dbReference type="ARBA" id="ARBA00022692"/>
    </source>
</evidence>
<dbReference type="Pfam" id="PF02949">
    <property type="entry name" value="7tm_6"/>
    <property type="match status" value="1"/>
</dbReference>
<dbReference type="AlphaFoldDB" id="A0A6P8XXE3"/>
<evidence type="ECO:0000256" key="1">
    <source>
        <dbReference type="ARBA" id="ARBA00004651"/>
    </source>
</evidence>
<feature type="transmembrane region" description="Helical" evidence="10">
    <location>
        <begin position="175"/>
        <end position="199"/>
    </location>
</feature>
<evidence type="ECO:0000256" key="7">
    <source>
        <dbReference type="ARBA" id="ARBA00023136"/>
    </source>
</evidence>
<dbReference type="OrthoDB" id="8185860at2759"/>
<dbReference type="RefSeq" id="XP_034102057.1">
    <property type="nucleotide sequence ID" value="XM_034246166.2"/>
</dbReference>
<dbReference type="GO" id="GO:0005886">
    <property type="term" value="C:plasma membrane"/>
    <property type="evidence" value="ECO:0007669"/>
    <property type="project" value="UniProtKB-SubCell"/>
</dbReference>
<evidence type="ECO:0000313" key="12">
    <source>
        <dbReference type="RefSeq" id="XP_034102057.1"/>
    </source>
</evidence>
<protein>
    <recommendedName>
        <fullName evidence="10">Odorant receptor</fullName>
    </recommendedName>
</protein>
<keyword evidence="5 10" id="KW-0552">Olfaction</keyword>
<evidence type="ECO:0000256" key="8">
    <source>
        <dbReference type="ARBA" id="ARBA00023170"/>
    </source>
</evidence>
<feature type="transmembrane region" description="Helical" evidence="10">
    <location>
        <begin position="37"/>
        <end position="55"/>
    </location>
</feature>
<accession>A0A6P8XXE3</accession>
<feature type="transmembrane region" description="Helical" evidence="10">
    <location>
        <begin position="289"/>
        <end position="308"/>
    </location>
</feature>